<evidence type="ECO:0000313" key="1">
    <source>
        <dbReference type="EMBL" id="GFD59086.1"/>
    </source>
</evidence>
<dbReference type="EMBL" id="BKCJ011860870">
    <property type="protein sequence ID" value="GFD59086.1"/>
    <property type="molecule type" value="Genomic_DNA"/>
</dbReference>
<name>A0A699XML7_TANCI</name>
<dbReference type="AlphaFoldDB" id="A0A699XML7"/>
<organism evidence="1">
    <name type="scientific">Tanacetum cinerariifolium</name>
    <name type="common">Dalmatian daisy</name>
    <name type="synonym">Chrysanthemum cinerariifolium</name>
    <dbReference type="NCBI Taxonomy" id="118510"/>
    <lineage>
        <taxon>Eukaryota</taxon>
        <taxon>Viridiplantae</taxon>
        <taxon>Streptophyta</taxon>
        <taxon>Embryophyta</taxon>
        <taxon>Tracheophyta</taxon>
        <taxon>Spermatophyta</taxon>
        <taxon>Magnoliopsida</taxon>
        <taxon>eudicotyledons</taxon>
        <taxon>Gunneridae</taxon>
        <taxon>Pentapetalae</taxon>
        <taxon>asterids</taxon>
        <taxon>campanulids</taxon>
        <taxon>Asterales</taxon>
        <taxon>Asteraceae</taxon>
        <taxon>Asteroideae</taxon>
        <taxon>Anthemideae</taxon>
        <taxon>Anthemidinae</taxon>
        <taxon>Tanacetum</taxon>
    </lineage>
</organism>
<reference evidence="1" key="1">
    <citation type="journal article" date="2019" name="Sci. Rep.">
        <title>Draft genome of Tanacetum cinerariifolium, the natural source of mosquito coil.</title>
        <authorList>
            <person name="Yamashiro T."/>
            <person name="Shiraishi A."/>
            <person name="Satake H."/>
            <person name="Nakayama K."/>
        </authorList>
    </citation>
    <scope>NUCLEOTIDE SEQUENCE</scope>
</reference>
<proteinExistence type="predicted"/>
<comment type="caution">
    <text evidence="1">The sequence shown here is derived from an EMBL/GenBank/DDBJ whole genome shotgun (WGS) entry which is preliminary data.</text>
</comment>
<protein>
    <submittedName>
        <fullName evidence="1">Uncharacterized protein</fullName>
    </submittedName>
</protein>
<sequence>GHCSEEPWLRRCPGLSERDSACPDRNTGESARAPAWASGGAAVMCLELECDPCDWWVIQLFGRNTLNYLAFGLSGRSFRRQ</sequence>
<accession>A0A699XML7</accession>
<gene>
    <name evidence="1" type="ORF">Tci_931055</name>
</gene>
<feature type="non-terminal residue" evidence="1">
    <location>
        <position position="1"/>
    </location>
</feature>